<comment type="subcellular location">
    <subcellularLocation>
        <location evidence="1">Cell membrane</location>
        <topology evidence="1">Multi-pass membrane protein</topology>
    </subcellularLocation>
</comment>
<gene>
    <name evidence="11" type="ORF">PCOR1329_LOCUS28099</name>
</gene>
<protein>
    <recommendedName>
        <fullName evidence="13">Sugar transporter SWEET</fullName>
    </recommendedName>
</protein>
<organism evidence="11 12">
    <name type="scientific">Prorocentrum cordatum</name>
    <dbReference type="NCBI Taxonomy" id="2364126"/>
    <lineage>
        <taxon>Eukaryota</taxon>
        <taxon>Sar</taxon>
        <taxon>Alveolata</taxon>
        <taxon>Dinophyceae</taxon>
        <taxon>Prorocentrales</taxon>
        <taxon>Prorocentraceae</taxon>
        <taxon>Prorocentrum</taxon>
    </lineage>
</organism>
<evidence type="ECO:0000256" key="5">
    <source>
        <dbReference type="ARBA" id="ARBA00022597"/>
    </source>
</evidence>
<accession>A0ABN9SAP0</accession>
<feature type="transmembrane region" description="Helical" evidence="10">
    <location>
        <begin position="118"/>
        <end position="145"/>
    </location>
</feature>
<comment type="similarity">
    <text evidence="2">Belongs to the SWEET sugar transporter family.</text>
</comment>
<feature type="transmembrane region" description="Helical" evidence="10">
    <location>
        <begin position="182"/>
        <end position="201"/>
    </location>
</feature>
<evidence type="ECO:0000256" key="4">
    <source>
        <dbReference type="ARBA" id="ARBA00022475"/>
    </source>
</evidence>
<evidence type="ECO:0000256" key="3">
    <source>
        <dbReference type="ARBA" id="ARBA00022448"/>
    </source>
</evidence>
<dbReference type="InterPro" id="IPR047664">
    <property type="entry name" value="SWEET"/>
</dbReference>
<keyword evidence="9 10" id="KW-0472">Membrane</keyword>
<evidence type="ECO:0000256" key="7">
    <source>
        <dbReference type="ARBA" id="ARBA00022737"/>
    </source>
</evidence>
<proteinExistence type="inferred from homology"/>
<feature type="transmembrane region" description="Helical" evidence="10">
    <location>
        <begin position="92"/>
        <end position="112"/>
    </location>
</feature>
<dbReference type="PANTHER" id="PTHR10791">
    <property type="entry name" value="RAG1-ACTIVATING PROTEIN 1"/>
    <property type="match status" value="1"/>
</dbReference>
<evidence type="ECO:0000256" key="9">
    <source>
        <dbReference type="ARBA" id="ARBA00023136"/>
    </source>
</evidence>
<dbReference type="Pfam" id="PF03083">
    <property type="entry name" value="MtN3_slv"/>
    <property type="match status" value="2"/>
</dbReference>
<dbReference type="InterPro" id="IPR004316">
    <property type="entry name" value="SWEET_rpt"/>
</dbReference>
<dbReference type="PANTHER" id="PTHR10791:SF30">
    <property type="entry name" value="SUGAR TRANSPORTER SWEET1"/>
    <property type="match status" value="1"/>
</dbReference>
<keyword evidence="6 10" id="KW-0812">Transmembrane</keyword>
<keyword evidence="7" id="KW-0677">Repeat</keyword>
<feature type="transmembrane region" description="Helical" evidence="10">
    <location>
        <begin position="58"/>
        <end position="80"/>
    </location>
</feature>
<name>A0ABN9SAP0_9DINO</name>
<sequence length="246" mass="27270">MLSNVAFQVSPLPQVRKFTKEQDTGDVDAAPFVSILYNGSQWCFYGIFAYEYTQKSGFLVLVYSNFMGVFLGMYYIWVFQSNCQSTDTIRKLLVYYRGVGVMVGIQIIAIAVMSRQQALYFCGLVSSACSVLGSCSLLSTLPVVLRDRCSASINLPLLIAGMAGTVLWIICGFILWDFLIVLPNIMGLIIQSICMGLVLYFPRDLDSIDGADGSQDRYLLTASHTRGQRRHDYGTVKVCGETGGTW</sequence>
<keyword evidence="4" id="KW-1003">Cell membrane</keyword>
<evidence type="ECO:0000313" key="12">
    <source>
        <dbReference type="Proteomes" id="UP001189429"/>
    </source>
</evidence>
<keyword evidence="3" id="KW-0813">Transport</keyword>
<comment type="caution">
    <text evidence="11">The sequence shown here is derived from an EMBL/GenBank/DDBJ whole genome shotgun (WGS) entry which is preliminary data.</text>
</comment>
<dbReference type="Proteomes" id="UP001189429">
    <property type="component" value="Unassembled WGS sequence"/>
</dbReference>
<keyword evidence="8 10" id="KW-1133">Transmembrane helix</keyword>
<feature type="transmembrane region" description="Helical" evidence="10">
    <location>
        <begin position="157"/>
        <end position="176"/>
    </location>
</feature>
<dbReference type="EMBL" id="CAUYUJ010010306">
    <property type="protein sequence ID" value="CAK0829009.1"/>
    <property type="molecule type" value="Genomic_DNA"/>
</dbReference>
<keyword evidence="5" id="KW-0762">Sugar transport</keyword>
<keyword evidence="12" id="KW-1185">Reference proteome</keyword>
<evidence type="ECO:0000256" key="6">
    <source>
        <dbReference type="ARBA" id="ARBA00022692"/>
    </source>
</evidence>
<evidence type="ECO:0000256" key="10">
    <source>
        <dbReference type="SAM" id="Phobius"/>
    </source>
</evidence>
<evidence type="ECO:0000256" key="8">
    <source>
        <dbReference type="ARBA" id="ARBA00022989"/>
    </source>
</evidence>
<evidence type="ECO:0008006" key="13">
    <source>
        <dbReference type="Google" id="ProtNLM"/>
    </source>
</evidence>
<evidence type="ECO:0000256" key="1">
    <source>
        <dbReference type="ARBA" id="ARBA00004651"/>
    </source>
</evidence>
<evidence type="ECO:0000256" key="2">
    <source>
        <dbReference type="ARBA" id="ARBA00007809"/>
    </source>
</evidence>
<dbReference type="Gene3D" id="1.20.1280.290">
    <property type="match status" value="2"/>
</dbReference>
<reference evidence="11" key="1">
    <citation type="submission" date="2023-10" db="EMBL/GenBank/DDBJ databases">
        <authorList>
            <person name="Chen Y."/>
            <person name="Shah S."/>
            <person name="Dougan E. K."/>
            <person name="Thang M."/>
            <person name="Chan C."/>
        </authorList>
    </citation>
    <scope>NUCLEOTIDE SEQUENCE [LARGE SCALE GENOMIC DNA]</scope>
</reference>
<evidence type="ECO:0000313" key="11">
    <source>
        <dbReference type="EMBL" id="CAK0829009.1"/>
    </source>
</evidence>